<proteinExistence type="predicted"/>
<feature type="transmembrane region" description="Helical" evidence="1">
    <location>
        <begin position="127"/>
        <end position="147"/>
    </location>
</feature>
<organism evidence="2">
    <name type="scientific">freshwater metagenome</name>
    <dbReference type="NCBI Taxonomy" id="449393"/>
    <lineage>
        <taxon>unclassified sequences</taxon>
        <taxon>metagenomes</taxon>
        <taxon>ecological metagenomes</taxon>
    </lineage>
</organism>
<evidence type="ECO:0000256" key="1">
    <source>
        <dbReference type="SAM" id="Phobius"/>
    </source>
</evidence>
<feature type="transmembrane region" description="Helical" evidence="1">
    <location>
        <begin position="32"/>
        <end position="50"/>
    </location>
</feature>
<gene>
    <name evidence="2" type="ORF">UFOPK1421_01360</name>
</gene>
<feature type="transmembrane region" description="Helical" evidence="1">
    <location>
        <begin position="87"/>
        <end position="107"/>
    </location>
</feature>
<sequence>MAARVSVISLGLTVPLLDQAIADYATLAGTATRIALWALWAVSFLCILVPSCTALTCLRLAVPSNLAVVVFTTLVTDSWSPRSLVSAMLSLICVSTVFSAEVGNAFAQLSAYGDERRFLLRCPTDMVIVQCLMWALWMGTAITAISFFNDENWIAGTVFAVIAAALSYILPSRFHRFSRRWLVGVPAGMVIHDSFALAETAMFMKQSIAHIGIETQSENSEAADLSGGCRGPSITIALHEFDKVILAATRKNPGGKALHVQTMRVSPTRVARTLQELTA</sequence>
<dbReference type="EMBL" id="CAEZSL010000184">
    <property type="protein sequence ID" value="CAB4552262.1"/>
    <property type="molecule type" value="Genomic_DNA"/>
</dbReference>
<accession>A0A6J6CL79</accession>
<protein>
    <submittedName>
        <fullName evidence="2">Unannotated protein</fullName>
    </submittedName>
</protein>
<keyword evidence="1" id="KW-1133">Transmembrane helix</keyword>
<feature type="transmembrane region" description="Helical" evidence="1">
    <location>
        <begin position="153"/>
        <end position="170"/>
    </location>
</feature>
<evidence type="ECO:0000313" key="2">
    <source>
        <dbReference type="EMBL" id="CAB4552262.1"/>
    </source>
</evidence>
<dbReference type="AlphaFoldDB" id="A0A6J6CL79"/>
<name>A0A6J6CL79_9ZZZZ</name>
<keyword evidence="1" id="KW-0812">Transmembrane</keyword>
<keyword evidence="1" id="KW-0472">Membrane</keyword>
<reference evidence="2" key="1">
    <citation type="submission" date="2020-05" db="EMBL/GenBank/DDBJ databases">
        <authorList>
            <person name="Chiriac C."/>
            <person name="Salcher M."/>
            <person name="Ghai R."/>
            <person name="Kavagutti S V."/>
        </authorList>
    </citation>
    <scope>NUCLEOTIDE SEQUENCE</scope>
</reference>